<proteinExistence type="predicted"/>
<feature type="transmembrane region" description="Helical" evidence="1">
    <location>
        <begin position="187"/>
        <end position="212"/>
    </location>
</feature>
<keyword evidence="1" id="KW-1133">Transmembrane helix</keyword>
<name>A0ABP3IN81_9BACL</name>
<reference evidence="3" key="1">
    <citation type="journal article" date="2019" name="Int. J. Syst. Evol. Microbiol.">
        <title>The Global Catalogue of Microorganisms (GCM) 10K type strain sequencing project: providing services to taxonomists for standard genome sequencing and annotation.</title>
        <authorList>
            <consortium name="The Broad Institute Genomics Platform"/>
            <consortium name="The Broad Institute Genome Sequencing Center for Infectious Disease"/>
            <person name="Wu L."/>
            <person name="Ma J."/>
        </authorList>
    </citation>
    <scope>NUCLEOTIDE SEQUENCE [LARGE SCALE GENOMIC DNA]</scope>
    <source>
        <strain evidence="3">JCM 12774</strain>
    </source>
</reference>
<organism evidence="2 3">
    <name type="scientific">Paenibacillus motobuensis</name>
    <dbReference type="NCBI Taxonomy" id="295324"/>
    <lineage>
        <taxon>Bacteria</taxon>
        <taxon>Bacillati</taxon>
        <taxon>Bacillota</taxon>
        <taxon>Bacilli</taxon>
        <taxon>Bacillales</taxon>
        <taxon>Paenibacillaceae</taxon>
        <taxon>Paenibacillus</taxon>
    </lineage>
</organism>
<protein>
    <recommendedName>
        <fullName evidence="4">ABC transporter permease</fullName>
    </recommendedName>
</protein>
<evidence type="ECO:0000313" key="2">
    <source>
        <dbReference type="EMBL" id="GAA0411529.1"/>
    </source>
</evidence>
<dbReference type="Proteomes" id="UP001500340">
    <property type="component" value="Unassembled WGS sequence"/>
</dbReference>
<evidence type="ECO:0000313" key="3">
    <source>
        <dbReference type="Proteomes" id="UP001500340"/>
    </source>
</evidence>
<keyword evidence="1" id="KW-0472">Membrane</keyword>
<feature type="transmembrane region" description="Helical" evidence="1">
    <location>
        <begin position="232"/>
        <end position="250"/>
    </location>
</feature>
<dbReference type="Pfam" id="PF22564">
    <property type="entry name" value="HAAS"/>
    <property type="match status" value="1"/>
</dbReference>
<evidence type="ECO:0000256" key="1">
    <source>
        <dbReference type="SAM" id="Phobius"/>
    </source>
</evidence>
<dbReference type="EMBL" id="BAAACX010000027">
    <property type="protein sequence ID" value="GAA0411529.1"/>
    <property type="molecule type" value="Genomic_DNA"/>
</dbReference>
<evidence type="ECO:0008006" key="4">
    <source>
        <dbReference type="Google" id="ProtNLM"/>
    </source>
</evidence>
<dbReference type="RefSeq" id="WP_343865567.1">
    <property type="nucleotide sequence ID" value="NZ_BAAACX010000027.1"/>
</dbReference>
<sequence length="335" mass="37890">MNLIDIYIQEVTRRLPEKDRDDVSMELRSTIEDMLPDDYNEDDIKEALAKLGNPAVLASGYLDRPMHLIGPRYYEMYISLLKIILPIAIIISVISTVAGHLINYSGGTELNAMTNTFVNLIVQGIVGSFGVITQAFFWITVIFAIIERADVNKGTELPTSKFKQWKPDDLKKLAYIPKKRAISKADVFGSLLWTAIWTSLYFYADHFVVVYLRTENGVQLLYRMFNQGVLLQYWPLVLILAGLEVALALYKYIVGQWTPRLAIFNMVVQLIGIFIMTVILLNPNLFNADFIAYMADLFTVSVEGFKAGIVRGGIFLFMLFGALSVIGGFRKAKIR</sequence>
<keyword evidence="3" id="KW-1185">Reference proteome</keyword>
<accession>A0ABP3IN81</accession>
<feature type="transmembrane region" description="Helical" evidence="1">
    <location>
        <begin position="122"/>
        <end position="146"/>
    </location>
</feature>
<keyword evidence="1" id="KW-0812">Transmembrane</keyword>
<feature type="transmembrane region" description="Helical" evidence="1">
    <location>
        <begin position="309"/>
        <end position="329"/>
    </location>
</feature>
<comment type="caution">
    <text evidence="2">The sequence shown here is derived from an EMBL/GenBank/DDBJ whole genome shotgun (WGS) entry which is preliminary data.</text>
</comment>
<gene>
    <name evidence="2" type="ORF">GCM10008933_47190</name>
</gene>
<feature type="transmembrane region" description="Helical" evidence="1">
    <location>
        <begin position="80"/>
        <end position="102"/>
    </location>
</feature>
<feature type="transmembrane region" description="Helical" evidence="1">
    <location>
        <begin position="262"/>
        <end position="281"/>
    </location>
</feature>